<feature type="domain" description="FAD/NAD(P)-binding" evidence="6">
    <location>
        <begin position="6"/>
        <end position="291"/>
    </location>
</feature>
<keyword evidence="8" id="KW-1185">Reference proteome</keyword>
<dbReference type="InterPro" id="IPR023753">
    <property type="entry name" value="FAD/NAD-binding_dom"/>
</dbReference>
<evidence type="ECO:0000256" key="4">
    <source>
        <dbReference type="ARBA" id="ARBA00022827"/>
    </source>
</evidence>
<evidence type="ECO:0000256" key="2">
    <source>
        <dbReference type="ARBA" id="ARBA00005272"/>
    </source>
</evidence>
<dbReference type="InterPro" id="IPR036188">
    <property type="entry name" value="FAD/NAD-bd_sf"/>
</dbReference>
<sequence>MTANTRVVVIGGGYSGVLAANRLTRRTDLAVTLVNPRPAFVDRIRLHQLAADTHGAVVDYADVLAPAVGLVVDTATRIDAAARTVELAAGDPLHYDHLVYAVGSSSAVSGVPGAAEFAHPLASLEEARALKRVLDAAPAAAPVTVVGGGPTGIEVAAELAEATVHPVTLACGGLLGPYLHPRGRRSVARRLAALGVTVLDGPGSRVTAVADASVRLADGRELPSAVTVWAVGFSVPRLARDSGLSTDAEGRLLTDETYTSLDSPHIVATGDAAAPSGLPVRMSCQAAVQSGPQAADTVLARIEGRAPEPLTVMFAAQCISLGRRNGIFQIAHRNDIARGAHISGRAGGRIKEFICRGIVGQLSDEASRPGGRRVRFGDGGHRERLLRQRSATESVKG</sequence>
<dbReference type="Proteomes" id="UP000676079">
    <property type="component" value="Chromosome"/>
</dbReference>
<name>A0ABX8BT11_9ACTN</name>
<dbReference type="PRINTS" id="PR00368">
    <property type="entry name" value="FADPNR"/>
</dbReference>
<dbReference type="Pfam" id="PF07992">
    <property type="entry name" value="Pyr_redox_2"/>
    <property type="match status" value="1"/>
</dbReference>
<protein>
    <submittedName>
        <fullName evidence="7">FAD-dependent oxidoreductase</fullName>
    </submittedName>
</protein>
<evidence type="ECO:0000256" key="5">
    <source>
        <dbReference type="ARBA" id="ARBA00023002"/>
    </source>
</evidence>
<proteinExistence type="inferred from homology"/>
<evidence type="ECO:0000256" key="3">
    <source>
        <dbReference type="ARBA" id="ARBA00022630"/>
    </source>
</evidence>
<dbReference type="PRINTS" id="PR00469">
    <property type="entry name" value="PNDRDTASEII"/>
</dbReference>
<evidence type="ECO:0000313" key="8">
    <source>
        <dbReference type="Proteomes" id="UP000676079"/>
    </source>
</evidence>
<organism evidence="7 8">
    <name type="scientific">Nocardiopsis changdeensis</name>
    <dbReference type="NCBI Taxonomy" id="2831969"/>
    <lineage>
        <taxon>Bacteria</taxon>
        <taxon>Bacillati</taxon>
        <taxon>Actinomycetota</taxon>
        <taxon>Actinomycetes</taxon>
        <taxon>Streptosporangiales</taxon>
        <taxon>Nocardiopsidaceae</taxon>
        <taxon>Nocardiopsis</taxon>
    </lineage>
</organism>
<keyword evidence="3" id="KW-0285">Flavoprotein</keyword>
<dbReference type="Gene3D" id="3.50.50.100">
    <property type="match status" value="1"/>
</dbReference>
<dbReference type="PANTHER" id="PTHR42913:SF3">
    <property type="entry name" value="64 KDA MITOCHONDRIAL NADH DEHYDROGENASE (EUROFUNG)"/>
    <property type="match status" value="1"/>
</dbReference>
<comment type="similarity">
    <text evidence="2">Belongs to the NADH dehydrogenase family.</text>
</comment>
<comment type="cofactor">
    <cofactor evidence="1">
        <name>FAD</name>
        <dbReference type="ChEBI" id="CHEBI:57692"/>
    </cofactor>
</comment>
<gene>
    <name evidence="7" type="ORF">KGD84_06425</name>
</gene>
<dbReference type="EMBL" id="CP074133">
    <property type="protein sequence ID" value="QUX23961.1"/>
    <property type="molecule type" value="Genomic_DNA"/>
</dbReference>
<evidence type="ECO:0000313" key="7">
    <source>
        <dbReference type="EMBL" id="QUX23961.1"/>
    </source>
</evidence>
<keyword evidence="5" id="KW-0560">Oxidoreductase</keyword>
<dbReference type="InterPro" id="IPR051169">
    <property type="entry name" value="NADH-Q_oxidoreductase"/>
</dbReference>
<dbReference type="RefSeq" id="WP_220565218.1">
    <property type="nucleotide sequence ID" value="NZ_CP074133.1"/>
</dbReference>
<dbReference type="PANTHER" id="PTHR42913">
    <property type="entry name" value="APOPTOSIS-INDUCING FACTOR 1"/>
    <property type="match status" value="1"/>
</dbReference>
<dbReference type="SUPFAM" id="SSF51905">
    <property type="entry name" value="FAD/NAD(P)-binding domain"/>
    <property type="match status" value="1"/>
</dbReference>
<evidence type="ECO:0000256" key="1">
    <source>
        <dbReference type="ARBA" id="ARBA00001974"/>
    </source>
</evidence>
<keyword evidence="4" id="KW-0274">FAD</keyword>
<evidence type="ECO:0000259" key="6">
    <source>
        <dbReference type="Pfam" id="PF07992"/>
    </source>
</evidence>
<reference evidence="7 8" key="1">
    <citation type="submission" date="2021-05" db="EMBL/GenBank/DDBJ databases">
        <title>Direct Submission.</title>
        <authorList>
            <person name="Li K."/>
            <person name="Gao J."/>
        </authorList>
    </citation>
    <scope>NUCLEOTIDE SEQUENCE [LARGE SCALE GENOMIC DNA]</scope>
    <source>
        <strain evidence="7 8">Mg02</strain>
    </source>
</reference>
<accession>A0ABX8BT11</accession>